<dbReference type="RefSeq" id="WP_069034874.1">
    <property type="nucleotide sequence ID" value="NZ_MDKC01000034.1"/>
</dbReference>
<feature type="transmembrane region" description="Helical" evidence="1">
    <location>
        <begin position="108"/>
        <end position="128"/>
    </location>
</feature>
<evidence type="ECO:0008006" key="4">
    <source>
        <dbReference type="Google" id="ProtNLM"/>
    </source>
</evidence>
<keyword evidence="3" id="KW-1185">Reference proteome</keyword>
<dbReference type="EMBL" id="MDKC01000034">
    <property type="protein sequence ID" value="ODG90457.1"/>
    <property type="molecule type" value="Genomic_DNA"/>
</dbReference>
<dbReference type="Proteomes" id="UP000094580">
    <property type="component" value="Unassembled WGS sequence"/>
</dbReference>
<evidence type="ECO:0000256" key="1">
    <source>
        <dbReference type="SAM" id="Phobius"/>
    </source>
</evidence>
<feature type="transmembrane region" description="Helical" evidence="1">
    <location>
        <begin position="148"/>
        <end position="167"/>
    </location>
</feature>
<evidence type="ECO:0000313" key="2">
    <source>
        <dbReference type="EMBL" id="ODG90457.1"/>
    </source>
</evidence>
<keyword evidence="1" id="KW-0812">Transmembrane</keyword>
<sequence length="273" mass="30219">MESIEQKQTNKTTSAPIQNIFKKVPEVTIFFWLTKLVTTGMGEVFSDYIVKTLTPVIGVAVALIVLILSLYLQFKVRKYVPSIYWLVVVMISVFGTVAADVVHVGLGVPYVISTVFFAVSLAIIFMIWYKMEKTLSIHSIYTRRREILYWSVVMGTFALGTAAGDMTASTMHLGYFTSGLLFAALLAIPVIGRKFFKLNEIFSFWFAYIMTRPVGASFSDWSSVSQKHGGLGFGGGPVSLVLSIIIIILVGYLSFSKKDVQNEDDVVAQSTIA</sequence>
<feature type="transmembrane region" description="Helical" evidence="1">
    <location>
        <begin position="231"/>
        <end position="253"/>
    </location>
</feature>
<gene>
    <name evidence="2" type="ORF">BED47_11300</name>
</gene>
<feature type="transmembrane region" description="Helical" evidence="1">
    <location>
        <begin position="83"/>
        <end position="102"/>
    </location>
</feature>
<name>A0ABX2ZM21_9BACI</name>
<dbReference type="Pfam" id="PF03988">
    <property type="entry name" value="DUF347"/>
    <property type="match status" value="4"/>
</dbReference>
<feature type="transmembrane region" description="Helical" evidence="1">
    <location>
        <begin position="173"/>
        <end position="192"/>
    </location>
</feature>
<reference evidence="2 3" key="1">
    <citation type="submission" date="2016-07" db="EMBL/GenBank/DDBJ databases">
        <authorList>
            <person name="Townsley L."/>
            <person name="Shank E.A."/>
        </authorList>
    </citation>
    <scope>NUCLEOTIDE SEQUENCE [LARGE SCALE GENOMIC DNA]</scope>
    <source>
        <strain evidence="2 3">CH01</strain>
    </source>
</reference>
<protein>
    <recommendedName>
        <fullName evidence="4">Membrane-anchored protein</fullName>
    </recommendedName>
</protein>
<accession>A0ABX2ZM21</accession>
<keyword evidence="1" id="KW-0472">Membrane</keyword>
<evidence type="ECO:0000313" key="3">
    <source>
        <dbReference type="Proteomes" id="UP000094580"/>
    </source>
</evidence>
<dbReference type="InterPro" id="IPR007136">
    <property type="entry name" value="DUF347"/>
</dbReference>
<feature type="transmembrane region" description="Helical" evidence="1">
    <location>
        <begin position="48"/>
        <end position="71"/>
    </location>
</feature>
<proteinExistence type="predicted"/>
<keyword evidence="1" id="KW-1133">Transmembrane helix</keyword>
<feature type="transmembrane region" description="Helical" evidence="1">
    <location>
        <begin position="201"/>
        <end position="219"/>
    </location>
</feature>
<comment type="caution">
    <text evidence="2">The sequence shown here is derived from an EMBL/GenBank/DDBJ whole genome shotgun (WGS) entry which is preliminary data.</text>
</comment>
<organism evidence="2 3">
    <name type="scientific">Gottfriedia luciferensis</name>
    <dbReference type="NCBI Taxonomy" id="178774"/>
    <lineage>
        <taxon>Bacteria</taxon>
        <taxon>Bacillati</taxon>
        <taxon>Bacillota</taxon>
        <taxon>Bacilli</taxon>
        <taxon>Bacillales</taxon>
        <taxon>Bacillaceae</taxon>
        <taxon>Gottfriedia</taxon>
    </lineage>
</organism>